<reference evidence="1" key="2">
    <citation type="submission" date="2015-07" db="EMBL/GenBank/DDBJ databases">
        <title>Plasmids, circular viruses and viroids from rat gut.</title>
        <authorList>
            <person name="Jorgensen T.J."/>
            <person name="Hansen M.A."/>
            <person name="Xu Z."/>
            <person name="Tabak M.A."/>
            <person name="Sorensen S.J."/>
            <person name="Hansen L.H."/>
        </authorList>
    </citation>
    <scope>NUCLEOTIDE SEQUENCE</scope>
    <source>
        <strain evidence="1">RGFK1533</strain>
    </source>
</reference>
<evidence type="ECO:0000313" key="1">
    <source>
        <dbReference type="EMBL" id="CRY97410.1"/>
    </source>
</evidence>
<accession>A0A0H5Q7N7</accession>
<name>A0A0H5Q7N7_9ZZZZ</name>
<organism evidence="1">
    <name type="scientific">uncultured prokaryote</name>
    <dbReference type="NCBI Taxonomy" id="198431"/>
    <lineage>
        <taxon>unclassified sequences</taxon>
        <taxon>environmental samples</taxon>
    </lineage>
</organism>
<dbReference type="EMBL" id="LN854068">
    <property type="protein sequence ID" value="CRY97410.1"/>
    <property type="molecule type" value="Genomic_DNA"/>
</dbReference>
<proteinExistence type="predicted"/>
<reference evidence="1" key="1">
    <citation type="submission" date="2015-06" db="EMBL/GenBank/DDBJ databases">
        <authorList>
            <person name="Joergensen T."/>
        </authorList>
    </citation>
    <scope>NUCLEOTIDE SEQUENCE</scope>
    <source>
        <strain evidence="1">RGFK1533</strain>
    </source>
</reference>
<dbReference type="AlphaFoldDB" id="A0A0H5Q7N7"/>
<protein>
    <submittedName>
        <fullName evidence="1">Uncharacterized protein</fullName>
    </submittedName>
</protein>
<sequence length="82" mass="9379">MPKKSPIRAQSNYRQLRLTATQERNGRFSYSIYAKPLNADWTQHTCLLRAHIDIPDFPLHSTEDVVVALVAILEGQFLPDLT</sequence>